<dbReference type="EnsemblMetazoa" id="Aqu2.1.36398_001">
    <property type="protein sequence ID" value="Aqu2.1.36398_001"/>
    <property type="gene ID" value="Aqu2.1.36398"/>
</dbReference>
<dbReference type="AlphaFoldDB" id="A0A1X7V8T1"/>
<proteinExistence type="predicted"/>
<reference evidence="1" key="1">
    <citation type="submission" date="2017-05" db="UniProtKB">
        <authorList>
            <consortium name="EnsemblMetazoa"/>
        </authorList>
    </citation>
    <scope>IDENTIFICATION</scope>
</reference>
<dbReference type="InParanoid" id="A0A1X7V8T1"/>
<protein>
    <submittedName>
        <fullName evidence="1">Uncharacterized protein</fullName>
    </submittedName>
</protein>
<organism evidence="1">
    <name type="scientific">Amphimedon queenslandica</name>
    <name type="common">Sponge</name>
    <dbReference type="NCBI Taxonomy" id="400682"/>
    <lineage>
        <taxon>Eukaryota</taxon>
        <taxon>Metazoa</taxon>
        <taxon>Porifera</taxon>
        <taxon>Demospongiae</taxon>
        <taxon>Heteroscleromorpha</taxon>
        <taxon>Haplosclerida</taxon>
        <taxon>Niphatidae</taxon>
        <taxon>Amphimedon</taxon>
    </lineage>
</organism>
<accession>A0A1X7V8T1</accession>
<evidence type="ECO:0000313" key="1">
    <source>
        <dbReference type="EnsemblMetazoa" id="Aqu2.1.36398_001"/>
    </source>
</evidence>
<name>A0A1X7V8T1_AMPQE</name>
<sequence>MSKQGKGNQRKVVREQAQSWFKYFKGKGRGEDCVKPSFMDNKIKYSRNTKAGITRWKCRTHSVFIDTAQVKAFPSFHRKGWPIHFKTDSDLDDIHTRLSYAQAEMQELQAQVMNNEEGDLFWNALSELEAVETETESEED</sequence>